<gene>
    <name evidence="1" type="ORF">F5148DRAFT_1288287</name>
</gene>
<keyword evidence="2" id="KW-1185">Reference proteome</keyword>
<reference evidence="1" key="1">
    <citation type="submission" date="2021-03" db="EMBL/GenBank/DDBJ databases">
        <title>Evolutionary priming and transition to the ectomycorrhizal habit in an iconic lineage of mushroom-forming fungi: is preadaptation a requirement?</title>
        <authorList>
            <consortium name="DOE Joint Genome Institute"/>
            <person name="Looney B.P."/>
            <person name="Miyauchi S."/>
            <person name="Morin E."/>
            <person name="Drula E."/>
            <person name="Courty P.E."/>
            <person name="Chicoki N."/>
            <person name="Fauchery L."/>
            <person name="Kohler A."/>
            <person name="Kuo A."/>
            <person name="LaButti K."/>
            <person name="Pangilinan J."/>
            <person name="Lipzen A."/>
            <person name="Riley R."/>
            <person name="Andreopoulos W."/>
            <person name="He G."/>
            <person name="Johnson J."/>
            <person name="Barry K.W."/>
            <person name="Grigoriev I.V."/>
            <person name="Nagy L."/>
            <person name="Hibbett D."/>
            <person name="Henrissat B."/>
            <person name="Matheny P.B."/>
            <person name="Labbe J."/>
            <person name="Martin A.F."/>
        </authorList>
    </citation>
    <scope>NUCLEOTIDE SEQUENCE</scope>
    <source>
        <strain evidence="1">BPL698</strain>
    </source>
</reference>
<organism evidence="1 2">
    <name type="scientific">Russula earlei</name>
    <dbReference type="NCBI Taxonomy" id="71964"/>
    <lineage>
        <taxon>Eukaryota</taxon>
        <taxon>Fungi</taxon>
        <taxon>Dikarya</taxon>
        <taxon>Basidiomycota</taxon>
        <taxon>Agaricomycotina</taxon>
        <taxon>Agaricomycetes</taxon>
        <taxon>Russulales</taxon>
        <taxon>Russulaceae</taxon>
        <taxon>Russula</taxon>
    </lineage>
</organism>
<sequence>MTPDRPPHPDDINAVGGRYGTPLLAAAAIGNVKVAALLLKRLPVDIRSAVMRRTPPHEAAIAGQVEIGKLLLDHGDDVDARGRGDLNPLHVAVLNGHFEFTRLRLSHGANVHVPDVYRETPSKGSGFREIVHLLAEYRAGPAAAPPGFIEGLFQAVS</sequence>
<proteinExistence type="predicted"/>
<accession>A0ACC0TZY0</accession>
<evidence type="ECO:0000313" key="2">
    <source>
        <dbReference type="Proteomes" id="UP001207468"/>
    </source>
</evidence>
<protein>
    <submittedName>
        <fullName evidence="1">Ankyrin repeat-containing domain protein</fullName>
    </submittedName>
</protein>
<dbReference type="EMBL" id="JAGFNK010000253">
    <property type="protein sequence ID" value="KAI9455296.1"/>
    <property type="molecule type" value="Genomic_DNA"/>
</dbReference>
<evidence type="ECO:0000313" key="1">
    <source>
        <dbReference type="EMBL" id="KAI9455296.1"/>
    </source>
</evidence>
<name>A0ACC0TZY0_9AGAM</name>
<dbReference type="Proteomes" id="UP001207468">
    <property type="component" value="Unassembled WGS sequence"/>
</dbReference>
<comment type="caution">
    <text evidence="1">The sequence shown here is derived from an EMBL/GenBank/DDBJ whole genome shotgun (WGS) entry which is preliminary data.</text>
</comment>